<keyword evidence="2" id="KW-1185">Reference proteome</keyword>
<organism evidence="1 2">
    <name type="scientific">Puccinia striiformis f. sp. tritici PST-78</name>
    <dbReference type="NCBI Taxonomy" id="1165861"/>
    <lineage>
        <taxon>Eukaryota</taxon>
        <taxon>Fungi</taxon>
        <taxon>Dikarya</taxon>
        <taxon>Basidiomycota</taxon>
        <taxon>Pucciniomycotina</taxon>
        <taxon>Pucciniomycetes</taxon>
        <taxon>Pucciniales</taxon>
        <taxon>Pucciniaceae</taxon>
        <taxon>Puccinia</taxon>
    </lineage>
</organism>
<sequence>MSLSDAKPKSKQDSAAAQLGDPTGSLTIIWHKTAWLKTSLFYKPTLRIFLPALKSPVDHPEEKERAPATTIGLIPLPLQKQHPPTWIADFLPTRQLTTTTLIRTRPKRHQHLRKLLMWPWPRKCKISRRRNFI</sequence>
<accession>A0A0L0W3F1</accession>
<gene>
    <name evidence="1" type="ORF">PSTG_01006</name>
</gene>
<dbReference type="EMBL" id="AJIL01000005">
    <property type="protein sequence ID" value="KNF06014.1"/>
    <property type="molecule type" value="Genomic_DNA"/>
</dbReference>
<proteinExistence type="predicted"/>
<comment type="caution">
    <text evidence="1">The sequence shown here is derived from an EMBL/GenBank/DDBJ whole genome shotgun (WGS) entry which is preliminary data.</text>
</comment>
<protein>
    <submittedName>
        <fullName evidence="1">Uncharacterized protein</fullName>
    </submittedName>
</protein>
<dbReference type="AlphaFoldDB" id="A0A0L0W3F1"/>
<name>A0A0L0W3F1_9BASI</name>
<evidence type="ECO:0000313" key="1">
    <source>
        <dbReference type="EMBL" id="KNF06014.1"/>
    </source>
</evidence>
<evidence type="ECO:0000313" key="2">
    <source>
        <dbReference type="Proteomes" id="UP000054564"/>
    </source>
</evidence>
<dbReference type="Proteomes" id="UP000054564">
    <property type="component" value="Unassembled WGS sequence"/>
</dbReference>
<reference evidence="2" key="1">
    <citation type="submission" date="2014-03" db="EMBL/GenBank/DDBJ databases">
        <title>The Genome Sequence of Puccinia striiformis f. sp. tritici PST-78.</title>
        <authorList>
            <consortium name="The Broad Institute Genome Sequencing Platform"/>
            <person name="Cuomo C."/>
            <person name="Hulbert S."/>
            <person name="Chen X."/>
            <person name="Walker B."/>
            <person name="Young S.K."/>
            <person name="Zeng Q."/>
            <person name="Gargeya S."/>
            <person name="Fitzgerald M."/>
            <person name="Haas B."/>
            <person name="Abouelleil A."/>
            <person name="Alvarado L."/>
            <person name="Arachchi H.M."/>
            <person name="Berlin A.M."/>
            <person name="Chapman S.B."/>
            <person name="Goldberg J."/>
            <person name="Griggs A."/>
            <person name="Gujja S."/>
            <person name="Hansen M."/>
            <person name="Howarth C."/>
            <person name="Imamovic A."/>
            <person name="Larimer J."/>
            <person name="McCowan C."/>
            <person name="Montmayeur A."/>
            <person name="Murphy C."/>
            <person name="Neiman D."/>
            <person name="Pearson M."/>
            <person name="Priest M."/>
            <person name="Roberts A."/>
            <person name="Saif S."/>
            <person name="Shea T."/>
            <person name="Sisk P."/>
            <person name="Sykes S."/>
            <person name="Wortman J."/>
            <person name="Nusbaum C."/>
            <person name="Birren B."/>
        </authorList>
    </citation>
    <scope>NUCLEOTIDE SEQUENCE [LARGE SCALE GENOMIC DNA]</scope>
    <source>
        <strain evidence="2">race PST-78</strain>
    </source>
</reference>